<evidence type="ECO:0000313" key="1">
    <source>
        <dbReference type="EMBL" id="KAK1140612.1"/>
    </source>
</evidence>
<keyword evidence="2" id="KW-1185">Reference proteome</keyword>
<evidence type="ECO:0000313" key="2">
    <source>
        <dbReference type="Proteomes" id="UP001177260"/>
    </source>
</evidence>
<comment type="caution">
    <text evidence="1">The sequence shown here is derived from an EMBL/GenBank/DDBJ whole genome shotgun (WGS) entry which is preliminary data.</text>
</comment>
<organism evidence="1 2">
    <name type="scientific">Aspergillus melleus</name>
    <dbReference type="NCBI Taxonomy" id="138277"/>
    <lineage>
        <taxon>Eukaryota</taxon>
        <taxon>Fungi</taxon>
        <taxon>Dikarya</taxon>
        <taxon>Ascomycota</taxon>
        <taxon>Pezizomycotina</taxon>
        <taxon>Eurotiomycetes</taxon>
        <taxon>Eurotiomycetidae</taxon>
        <taxon>Eurotiales</taxon>
        <taxon>Aspergillaceae</taxon>
        <taxon>Aspergillus</taxon>
        <taxon>Aspergillus subgen. Circumdati</taxon>
    </lineage>
</organism>
<dbReference type="Proteomes" id="UP001177260">
    <property type="component" value="Unassembled WGS sequence"/>
</dbReference>
<dbReference type="EMBL" id="JAOPJF010000080">
    <property type="protein sequence ID" value="KAK1140612.1"/>
    <property type="molecule type" value="Genomic_DNA"/>
</dbReference>
<name>A0ACC3AS53_9EURO</name>
<proteinExistence type="predicted"/>
<reference evidence="1 2" key="1">
    <citation type="journal article" date="2023" name="ACS Omega">
        <title>Identification of the Neoaspergillic Acid Biosynthesis Gene Cluster by Establishing an In Vitro CRISPR-Ribonucleoprotein Genetic System in Aspergillus melleus.</title>
        <authorList>
            <person name="Yuan B."/>
            <person name="Grau M.F."/>
            <person name="Murata R.M."/>
            <person name="Torok T."/>
            <person name="Venkateswaran K."/>
            <person name="Stajich J.E."/>
            <person name="Wang C.C.C."/>
        </authorList>
    </citation>
    <scope>NUCLEOTIDE SEQUENCE [LARGE SCALE GENOMIC DNA]</scope>
    <source>
        <strain evidence="1 2">IMV 1140</strain>
    </source>
</reference>
<protein>
    <submittedName>
        <fullName evidence="1">Uncharacterized protein</fullName>
    </submittedName>
</protein>
<gene>
    <name evidence="1" type="ORF">N8T08_010250</name>
</gene>
<accession>A0ACC3AS53</accession>
<sequence length="177" mass="19320">MLFLQRLLIVITLFSPISVLASLSPQSIQGKPLPDKWHQINLTEPLDADITAITCLGILDHVVDYSRALGAAIKSLSDQHSCRYMTGTFDNVKWSFHATGQHCDTTAQEKTIAGAIAKYIRNAEHGKICGTQCLRLNHGGTWDGWLKLGSVSSFNEHAYCGTGLSFDKCISGANNDI</sequence>